<dbReference type="RefSeq" id="WP_309541231.1">
    <property type="nucleotide sequence ID" value="NZ_CP133659.1"/>
</dbReference>
<organism evidence="1 2">
    <name type="scientific">Nitratidesulfovibrio liaohensis</name>
    <dbReference type="NCBI Taxonomy" id="2604158"/>
    <lineage>
        <taxon>Bacteria</taxon>
        <taxon>Pseudomonadati</taxon>
        <taxon>Thermodesulfobacteriota</taxon>
        <taxon>Desulfovibrionia</taxon>
        <taxon>Desulfovibrionales</taxon>
        <taxon>Desulfovibrionaceae</taxon>
        <taxon>Nitratidesulfovibrio</taxon>
    </lineage>
</organism>
<gene>
    <name evidence="1" type="ORF">KPS_003309</name>
</gene>
<sequence>MKESMEGVCMVSFQEPLAAVHLLKELVGYIKEKANHDPHLMEMVSDIRGKVLELHAENLALRMRCEEQARVLSTRANMVFDHDDHVYFERGDIGRDGPFCQVCYDKDERRSRLEVGEYGHSCAVCQSFFYKKGGRERAAESDRRLQEEFRRRSPFDDL</sequence>
<keyword evidence="2" id="KW-1185">Reference proteome</keyword>
<evidence type="ECO:0000313" key="1">
    <source>
        <dbReference type="EMBL" id="WMW65200.1"/>
    </source>
</evidence>
<protein>
    <submittedName>
        <fullName evidence="1">Uncharacterized protein</fullName>
    </submittedName>
</protein>
<name>A0ABY9R0A6_9BACT</name>
<proteinExistence type="predicted"/>
<dbReference type="Proteomes" id="UP001180616">
    <property type="component" value="Chromosome"/>
</dbReference>
<reference evidence="1" key="1">
    <citation type="submission" date="2023-09" db="EMBL/GenBank/DDBJ databases">
        <authorList>
            <consortium name="CW5 consortium"/>
            <person name="Lu C.-W."/>
        </authorList>
    </citation>
    <scope>NUCLEOTIDE SEQUENCE</scope>
    <source>
        <strain evidence="1">KPS</strain>
    </source>
</reference>
<evidence type="ECO:0000313" key="2">
    <source>
        <dbReference type="Proteomes" id="UP001180616"/>
    </source>
</evidence>
<accession>A0ABY9R0A6</accession>
<dbReference type="EMBL" id="CP133659">
    <property type="protein sequence ID" value="WMW65200.1"/>
    <property type="molecule type" value="Genomic_DNA"/>
</dbReference>